<dbReference type="GeneID" id="19973552"/>
<dbReference type="HOGENOM" id="CLU_010289_2_0_1"/>
<dbReference type="PANTHER" id="PTHR12196:SF2">
    <property type="entry name" value="DIPHTHINE--AMMONIA LIGASE"/>
    <property type="match status" value="1"/>
</dbReference>
<dbReference type="Pfam" id="PF01042">
    <property type="entry name" value="Ribonuc_L-PSP"/>
    <property type="match status" value="1"/>
</dbReference>
<dbReference type="Gene3D" id="3.30.1330.40">
    <property type="entry name" value="RutC-like"/>
    <property type="match status" value="2"/>
</dbReference>
<dbReference type="Gene3D" id="3.40.50.620">
    <property type="entry name" value="HUPs"/>
    <property type="match status" value="1"/>
</dbReference>
<dbReference type="PANTHER" id="PTHR12196">
    <property type="entry name" value="DOMAIN OF UNKNOWN FUNCTION 71 DUF71 -CONTAINING PROTEIN"/>
    <property type="match status" value="1"/>
</dbReference>
<dbReference type="GO" id="GO:0017183">
    <property type="term" value="P:protein histidyl modification to diphthamide"/>
    <property type="evidence" value="ECO:0007669"/>
    <property type="project" value="TreeGrafter"/>
</dbReference>
<dbReference type="InParanoid" id="W2RNY0"/>
<comment type="catalytic activity">
    <reaction evidence="5">
        <text>diphthine-[translation elongation factor 2] + NH4(+) + ATP = diphthamide-[translation elongation factor 2] + AMP + diphosphate + H(+)</text>
        <dbReference type="Rhea" id="RHEA:19753"/>
        <dbReference type="Rhea" id="RHEA-COMP:10172"/>
        <dbReference type="Rhea" id="RHEA-COMP:10174"/>
        <dbReference type="ChEBI" id="CHEBI:15378"/>
        <dbReference type="ChEBI" id="CHEBI:16692"/>
        <dbReference type="ChEBI" id="CHEBI:28938"/>
        <dbReference type="ChEBI" id="CHEBI:30616"/>
        <dbReference type="ChEBI" id="CHEBI:33019"/>
        <dbReference type="ChEBI" id="CHEBI:82696"/>
        <dbReference type="ChEBI" id="CHEBI:456215"/>
        <dbReference type="EC" id="6.3.1.14"/>
    </reaction>
</comment>
<dbReference type="FunCoup" id="W2RNY0">
    <property type="interactions" value="97"/>
</dbReference>
<dbReference type="EC" id="6.3.1.14" evidence="1"/>
<dbReference type="InterPro" id="IPR002761">
    <property type="entry name" value="Diphthami_syn_dom"/>
</dbReference>
<dbReference type="AlphaFoldDB" id="W2RNY0"/>
<feature type="domain" description="Diphthamide synthase" evidence="6">
    <location>
        <begin position="6"/>
        <end position="250"/>
    </location>
</feature>
<dbReference type="Pfam" id="PF01902">
    <property type="entry name" value="Diphthami_syn_2"/>
    <property type="match status" value="1"/>
</dbReference>
<dbReference type="InterPro" id="IPR006175">
    <property type="entry name" value="YjgF/YER057c/UK114"/>
</dbReference>
<name>W2RNY0_CYPE1</name>
<dbReference type="InterPro" id="IPR014729">
    <property type="entry name" value="Rossmann-like_a/b/a_fold"/>
</dbReference>
<evidence type="ECO:0000256" key="5">
    <source>
        <dbReference type="ARBA" id="ARBA00048108"/>
    </source>
</evidence>
<evidence type="ECO:0000256" key="3">
    <source>
        <dbReference type="ARBA" id="ARBA00029814"/>
    </source>
</evidence>
<evidence type="ECO:0000313" key="8">
    <source>
        <dbReference type="Proteomes" id="UP000030752"/>
    </source>
</evidence>
<reference evidence="7 8" key="1">
    <citation type="submission" date="2013-03" db="EMBL/GenBank/DDBJ databases">
        <title>The Genome Sequence of Phialophora europaea CBS 101466.</title>
        <authorList>
            <consortium name="The Broad Institute Genomics Platform"/>
            <person name="Cuomo C."/>
            <person name="de Hoog S."/>
            <person name="Gorbushina A."/>
            <person name="Walker B."/>
            <person name="Young S.K."/>
            <person name="Zeng Q."/>
            <person name="Gargeya S."/>
            <person name="Fitzgerald M."/>
            <person name="Haas B."/>
            <person name="Abouelleil A."/>
            <person name="Allen A.W."/>
            <person name="Alvarado L."/>
            <person name="Arachchi H.M."/>
            <person name="Berlin A.M."/>
            <person name="Chapman S.B."/>
            <person name="Gainer-Dewar J."/>
            <person name="Goldberg J."/>
            <person name="Griggs A."/>
            <person name="Gujja S."/>
            <person name="Hansen M."/>
            <person name="Howarth C."/>
            <person name="Imamovic A."/>
            <person name="Ireland A."/>
            <person name="Larimer J."/>
            <person name="McCowan C."/>
            <person name="Murphy C."/>
            <person name="Pearson M."/>
            <person name="Poon T.W."/>
            <person name="Priest M."/>
            <person name="Roberts A."/>
            <person name="Saif S."/>
            <person name="Shea T."/>
            <person name="Sisk P."/>
            <person name="Sykes S."/>
            <person name="Wortman J."/>
            <person name="Nusbaum C."/>
            <person name="Birren B."/>
        </authorList>
    </citation>
    <scope>NUCLEOTIDE SEQUENCE [LARGE SCALE GENOMIC DNA]</scope>
    <source>
        <strain evidence="7 8">CBS 101466</strain>
    </source>
</reference>
<dbReference type="Proteomes" id="UP000030752">
    <property type="component" value="Unassembled WGS sequence"/>
</dbReference>
<dbReference type="GO" id="GO:0017178">
    <property type="term" value="F:diphthine-ammonia ligase activity"/>
    <property type="evidence" value="ECO:0007669"/>
    <property type="project" value="UniProtKB-EC"/>
</dbReference>
<gene>
    <name evidence="7" type="ORF">HMPREF1541_06213</name>
</gene>
<dbReference type="eggNOG" id="KOG2316">
    <property type="taxonomic scope" value="Eukaryota"/>
</dbReference>
<dbReference type="CDD" id="cd06156">
    <property type="entry name" value="eu_AANH_C_2"/>
    <property type="match status" value="1"/>
</dbReference>
<dbReference type="CDD" id="cd01994">
    <property type="entry name" value="AANH_PF0828-like"/>
    <property type="match status" value="1"/>
</dbReference>
<evidence type="ECO:0000256" key="4">
    <source>
        <dbReference type="ARBA" id="ARBA00031552"/>
    </source>
</evidence>
<dbReference type="EMBL" id="KB822722">
    <property type="protein sequence ID" value="ETN38182.1"/>
    <property type="molecule type" value="Genomic_DNA"/>
</dbReference>
<dbReference type="Gene3D" id="3.90.1490.10">
    <property type="entry name" value="putative n-type atp pyrophosphatase, domain 2"/>
    <property type="match status" value="1"/>
</dbReference>
<protein>
    <recommendedName>
        <fullName evidence="2">Diphthine--ammonia ligase</fullName>
        <ecNumber evidence="1">6.3.1.14</ecNumber>
    </recommendedName>
    <alternativeName>
        <fullName evidence="3">Diphthamide synthase</fullName>
    </alternativeName>
    <alternativeName>
        <fullName evidence="4">Diphthamide synthetase</fullName>
    </alternativeName>
</protein>
<dbReference type="InterPro" id="IPR035959">
    <property type="entry name" value="RutC-like_sf"/>
</dbReference>
<dbReference type="OrthoDB" id="686384at2759"/>
<proteinExistence type="predicted"/>
<dbReference type="STRING" id="1220924.W2RNY0"/>
<dbReference type="RefSeq" id="XP_008718771.1">
    <property type="nucleotide sequence ID" value="XM_008720549.1"/>
</dbReference>
<dbReference type="VEuPathDB" id="FungiDB:HMPREF1541_06213"/>
<evidence type="ECO:0000313" key="7">
    <source>
        <dbReference type="EMBL" id="ETN38182.1"/>
    </source>
</evidence>
<dbReference type="FunFam" id="3.40.50.620:FF:000145">
    <property type="entry name" value="ATP-binding domain containing protein"/>
    <property type="match status" value="1"/>
</dbReference>
<dbReference type="SUPFAM" id="SSF52402">
    <property type="entry name" value="Adenine nucleotide alpha hydrolases-like"/>
    <property type="match status" value="1"/>
</dbReference>
<dbReference type="SUPFAM" id="SSF55298">
    <property type="entry name" value="YjgF-like"/>
    <property type="match status" value="2"/>
</dbReference>
<sequence>MSGSLNVIALISGGKDSFYSILHCLHHGHRLVALANLHPPLNYAEQDMESMMYQTIGHNVIGQYEAAIGRPLYRQAITGTASCTDQDYSPCSNDETEDLRALLQRVLAAHPEANAVSSGAILSTYQRTRVESVAVRLGLTPLSYLWQYPFLPPPLERIDSVSGLLDDMAAAGCHARLIKVSSGGIDASLIGQDLAESRTVARIINGARRFVARNQHELRAAIIGEGGEYESIAVDGPFPLWKCYLSVQANDFQAINGQGGAVHGSIPIPTLSEKDAQLPTQLRVPVLLDSQFLAVKSSMAVQQAGASALYPIIANTRPGHLPTEAAMISIPMDMTGTEHHVAIGNITGGQLLIVGEPDDPTQKTIEVFGDLEDQMLWLAEHVKQSFRVLSALYQKQPGQEFDASDVVSSTLLLASMADFAIVNKHYQAIFNKTNPPARVTIATNLPPSVKVSLSILIDLRPRQTRRGLHVQSRSYWAPANIGPYSQAIAAPLCTPQPHRPNIDFDDEPELVHMAGQIPLIPNSMEMLSGSFIEQAVLSLQHLWRVGQERKVDLWTWGVAFVSAHPDTPNRALTAIDVWQKAHLVPTRPLSDEDEQDLDPWDRQNNLQAASQHSAVMAGEGDHIHVLPNLTCFKKDEAGQLAPPCVVAEVAELPRSAPIEWWSTGLGNLPRSSPRIAAGSVCCPEIATNIMEVRSLKWMGKGDGTGTIDNDGANFFTLAVFSTSEMIPQRLHEWMNRILEPEYADGNPKRRVVQGHCLVAAGADGSNVYKEIESQDWMKGVAVVPCRRLFVDDVEGRKNSEAEGAHEAVLVFLLRTEHVEPKALEKLHGRRTWWDKKAHSQRVHKAMLRETKAAVAERRSGDILLEE</sequence>
<evidence type="ECO:0000256" key="2">
    <source>
        <dbReference type="ARBA" id="ARBA00018426"/>
    </source>
</evidence>
<evidence type="ECO:0000256" key="1">
    <source>
        <dbReference type="ARBA" id="ARBA00012089"/>
    </source>
</evidence>
<keyword evidence="8" id="KW-1185">Reference proteome</keyword>
<organism evidence="7 8">
    <name type="scientific">Cyphellophora europaea (strain CBS 101466)</name>
    <name type="common">Phialophora europaea</name>
    <dbReference type="NCBI Taxonomy" id="1220924"/>
    <lineage>
        <taxon>Eukaryota</taxon>
        <taxon>Fungi</taxon>
        <taxon>Dikarya</taxon>
        <taxon>Ascomycota</taxon>
        <taxon>Pezizomycotina</taxon>
        <taxon>Eurotiomycetes</taxon>
        <taxon>Chaetothyriomycetidae</taxon>
        <taxon>Chaetothyriales</taxon>
        <taxon>Cyphellophoraceae</taxon>
        <taxon>Cyphellophora</taxon>
    </lineage>
</organism>
<dbReference type="eggNOG" id="KOG2317">
    <property type="taxonomic scope" value="Eukaryota"/>
</dbReference>
<dbReference type="InterPro" id="IPR030662">
    <property type="entry name" value="DPH6/MJ0570"/>
</dbReference>
<accession>W2RNY0</accession>
<evidence type="ECO:0000259" key="6">
    <source>
        <dbReference type="Pfam" id="PF01902"/>
    </source>
</evidence>